<sequence>MERPELQSLQGSQSLQRGMQDTCVFTNVVKDGRMRRLVRRWDGDDETPAFEHEFDDTASWESWRSAIDSCQGRSRAASELSMISTASARQMQAALADGGEDYWTRSPRSTPRPPVRSASPMESKRLMVRPMPSRDSGGRMVRTSSDFSEKSHQSVGGTASLFAPAGMGSTP</sequence>
<name>A0ABP0QKS9_9DINO</name>
<evidence type="ECO:0000313" key="2">
    <source>
        <dbReference type="EMBL" id="CAK9087626.1"/>
    </source>
</evidence>
<feature type="region of interest" description="Disordered" evidence="1">
    <location>
        <begin position="97"/>
        <end position="171"/>
    </location>
</feature>
<comment type="caution">
    <text evidence="2">The sequence shown here is derived from an EMBL/GenBank/DDBJ whole genome shotgun (WGS) entry which is preliminary data.</text>
</comment>
<protein>
    <submittedName>
        <fullName evidence="2">Uncharacterized protein</fullName>
    </submittedName>
</protein>
<proteinExistence type="predicted"/>
<feature type="compositionally biased region" description="Low complexity" evidence="1">
    <location>
        <begin position="105"/>
        <end position="120"/>
    </location>
</feature>
<dbReference type="EMBL" id="CAXAMM010039596">
    <property type="protein sequence ID" value="CAK9087626.1"/>
    <property type="molecule type" value="Genomic_DNA"/>
</dbReference>
<accession>A0ABP0QKS9</accession>
<dbReference type="Proteomes" id="UP001642464">
    <property type="component" value="Unassembled WGS sequence"/>
</dbReference>
<keyword evidence="3" id="KW-1185">Reference proteome</keyword>
<reference evidence="2 3" key="1">
    <citation type="submission" date="2024-02" db="EMBL/GenBank/DDBJ databases">
        <authorList>
            <person name="Chen Y."/>
            <person name="Shah S."/>
            <person name="Dougan E. K."/>
            <person name="Thang M."/>
            <person name="Chan C."/>
        </authorList>
    </citation>
    <scope>NUCLEOTIDE SEQUENCE [LARGE SCALE GENOMIC DNA]</scope>
</reference>
<evidence type="ECO:0000256" key="1">
    <source>
        <dbReference type="SAM" id="MobiDB-lite"/>
    </source>
</evidence>
<evidence type="ECO:0000313" key="3">
    <source>
        <dbReference type="Proteomes" id="UP001642464"/>
    </source>
</evidence>
<organism evidence="2 3">
    <name type="scientific">Durusdinium trenchii</name>
    <dbReference type="NCBI Taxonomy" id="1381693"/>
    <lineage>
        <taxon>Eukaryota</taxon>
        <taxon>Sar</taxon>
        <taxon>Alveolata</taxon>
        <taxon>Dinophyceae</taxon>
        <taxon>Suessiales</taxon>
        <taxon>Symbiodiniaceae</taxon>
        <taxon>Durusdinium</taxon>
    </lineage>
</organism>
<gene>
    <name evidence="2" type="ORF">SCF082_LOCUS41416</name>
</gene>